<evidence type="ECO:0000313" key="7">
    <source>
        <dbReference type="EMBL" id="KAK7107505.1"/>
    </source>
</evidence>
<dbReference type="Gene3D" id="3.40.50.300">
    <property type="entry name" value="P-loop containing nucleotide triphosphate hydrolases"/>
    <property type="match status" value="1"/>
</dbReference>
<evidence type="ECO:0000256" key="3">
    <source>
        <dbReference type="ARBA" id="ARBA00023134"/>
    </source>
</evidence>
<dbReference type="Pfam" id="PF04548">
    <property type="entry name" value="AIG1"/>
    <property type="match status" value="1"/>
</dbReference>
<feature type="compositionally biased region" description="Basic and acidic residues" evidence="5">
    <location>
        <begin position="378"/>
        <end position="390"/>
    </location>
</feature>
<dbReference type="PANTHER" id="PTHR10903">
    <property type="entry name" value="GTPASE, IMAP FAMILY MEMBER-RELATED"/>
    <property type="match status" value="1"/>
</dbReference>
<comment type="caution">
    <text evidence="7">The sequence shown here is derived from an EMBL/GenBank/DDBJ whole genome shotgun (WGS) entry which is preliminary data.</text>
</comment>
<name>A0AAN9BLF3_9CAEN</name>
<evidence type="ECO:0000256" key="1">
    <source>
        <dbReference type="ARBA" id="ARBA00008535"/>
    </source>
</evidence>
<feature type="compositionally biased region" description="Basic and acidic residues" evidence="5">
    <location>
        <begin position="327"/>
        <end position="346"/>
    </location>
</feature>
<reference evidence="7 8" key="1">
    <citation type="submission" date="2024-02" db="EMBL/GenBank/DDBJ databases">
        <title>Chromosome-scale genome assembly of the rough periwinkle Littorina saxatilis.</title>
        <authorList>
            <person name="De Jode A."/>
            <person name="Faria R."/>
            <person name="Formenti G."/>
            <person name="Sims Y."/>
            <person name="Smith T.P."/>
            <person name="Tracey A."/>
            <person name="Wood J.M.D."/>
            <person name="Zagrodzka Z.B."/>
            <person name="Johannesson K."/>
            <person name="Butlin R.K."/>
            <person name="Leder E.H."/>
        </authorList>
    </citation>
    <scope>NUCLEOTIDE SEQUENCE [LARGE SCALE GENOMIC DNA]</scope>
    <source>
        <strain evidence="7">Snail1</strain>
        <tissue evidence="7">Muscle</tissue>
    </source>
</reference>
<keyword evidence="4" id="KW-0175">Coiled coil</keyword>
<dbReference type="InterPro" id="IPR045058">
    <property type="entry name" value="GIMA/IAN/Toc"/>
</dbReference>
<sequence length="547" mass="61512">MYELAQPFEMDTPTGTVLEPSLFEDGQCRIILIGKTGHGKSSTGNTILGRLAFKTQVGINSGTKEGDLQSTTMGEIEIQVMDTPGLHDTEVKNDVISQRITLSLMAMHPGPHAIILCLSCDQRFTQDELKVYEALKDIFGENMTKYLIVVMTRRDALEAKKQCFENQLARCTELRKVLEEAGNRYVLFDNRETLSKDTKREQVEQLLAKVQEVVVLNAGDYFKHNLTCMLNESMIRMTKAAADTKTGQENVYNHLDHHAGQPSKPQPRARDFGAKGESRNKPTLPEWEGSTDTQTSTLPQSVMVLKEKKQVAERRAQFESKAQSPEPTREEISSKFQRKPREDAAKSHRAPLGAARRPGLSSQAKNRDTPVEGFPETGDGREPERQDRESPAGGQLPEQTRPQGRPQRKPLGTPVGQDESPGLQAISEDSRSPPEKPPRPHLRSPPGQKNDLEDVFQRFGFSPASPKVEDDGYTRIAYEVPDRPRMRFSQKQRMVEERLKHKIARGGADLNQEQQRELEKTSKSLGQKIREGMAKFKVEKLDKCSVM</sequence>
<dbReference type="EMBL" id="JBAMIC010000004">
    <property type="protein sequence ID" value="KAK7107505.1"/>
    <property type="molecule type" value="Genomic_DNA"/>
</dbReference>
<organism evidence="7 8">
    <name type="scientific">Littorina saxatilis</name>
    <dbReference type="NCBI Taxonomy" id="31220"/>
    <lineage>
        <taxon>Eukaryota</taxon>
        <taxon>Metazoa</taxon>
        <taxon>Spiralia</taxon>
        <taxon>Lophotrochozoa</taxon>
        <taxon>Mollusca</taxon>
        <taxon>Gastropoda</taxon>
        <taxon>Caenogastropoda</taxon>
        <taxon>Littorinimorpha</taxon>
        <taxon>Littorinoidea</taxon>
        <taxon>Littorinidae</taxon>
        <taxon>Littorina</taxon>
    </lineage>
</organism>
<feature type="region of interest" description="Disordered" evidence="5">
    <location>
        <begin position="255"/>
        <end position="301"/>
    </location>
</feature>
<proteinExistence type="inferred from homology"/>
<dbReference type="AlphaFoldDB" id="A0AAN9BLF3"/>
<dbReference type="InterPro" id="IPR027417">
    <property type="entry name" value="P-loop_NTPase"/>
</dbReference>
<dbReference type="PANTHER" id="PTHR10903:SF184">
    <property type="entry name" value="GTP-BINDING PROTEIN A"/>
    <property type="match status" value="1"/>
</dbReference>
<feature type="coiled-coil region" evidence="4">
    <location>
        <begin position="154"/>
        <end position="181"/>
    </location>
</feature>
<comment type="similarity">
    <text evidence="1">Belongs to the TRAFAC class TrmE-Era-EngA-EngB-Septin-like GTPase superfamily. AIG1/Toc34/Toc159-like paraseptin GTPase family. IAN subfamily.</text>
</comment>
<feature type="compositionally biased region" description="Basic and acidic residues" evidence="5">
    <location>
        <begin position="268"/>
        <end position="280"/>
    </location>
</feature>
<dbReference type="GO" id="GO:0005525">
    <property type="term" value="F:GTP binding"/>
    <property type="evidence" value="ECO:0007669"/>
    <property type="project" value="UniProtKB-KW"/>
</dbReference>
<dbReference type="SUPFAM" id="SSF52540">
    <property type="entry name" value="P-loop containing nucleoside triphosphate hydrolases"/>
    <property type="match status" value="1"/>
</dbReference>
<feature type="region of interest" description="Disordered" evidence="5">
    <location>
        <begin position="313"/>
        <end position="471"/>
    </location>
</feature>
<feature type="compositionally biased region" description="Polar residues" evidence="5">
    <location>
        <begin position="290"/>
        <end position="300"/>
    </location>
</feature>
<dbReference type="FunFam" id="3.40.50.300:FF:000840">
    <property type="entry name" value="Immune-associated nucleotide-binding protein 9"/>
    <property type="match status" value="1"/>
</dbReference>
<feature type="compositionally biased region" description="Basic and acidic residues" evidence="5">
    <location>
        <begin position="428"/>
        <end position="438"/>
    </location>
</feature>
<gene>
    <name evidence="7" type="ORF">V1264_015416</name>
</gene>
<feature type="domain" description="AIG1-type G" evidence="6">
    <location>
        <begin position="25"/>
        <end position="231"/>
    </location>
</feature>
<evidence type="ECO:0000313" key="8">
    <source>
        <dbReference type="Proteomes" id="UP001374579"/>
    </source>
</evidence>
<keyword evidence="8" id="KW-1185">Reference proteome</keyword>
<keyword evidence="2" id="KW-0547">Nucleotide-binding</keyword>
<evidence type="ECO:0000256" key="4">
    <source>
        <dbReference type="SAM" id="Coils"/>
    </source>
</evidence>
<accession>A0AAN9BLF3</accession>
<dbReference type="PROSITE" id="PS51720">
    <property type="entry name" value="G_AIG1"/>
    <property type="match status" value="1"/>
</dbReference>
<keyword evidence="3" id="KW-0342">GTP-binding</keyword>
<evidence type="ECO:0000256" key="5">
    <source>
        <dbReference type="SAM" id="MobiDB-lite"/>
    </source>
</evidence>
<evidence type="ECO:0000256" key="2">
    <source>
        <dbReference type="ARBA" id="ARBA00022741"/>
    </source>
</evidence>
<dbReference type="InterPro" id="IPR006703">
    <property type="entry name" value="G_AIG1"/>
</dbReference>
<protein>
    <recommendedName>
        <fullName evidence="6">AIG1-type G domain-containing protein</fullName>
    </recommendedName>
</protein>
<evidence type="ECO:0000259" key="6">
    <source>
        <dbReference type="PROSITE" id="PS51720"/>
    </source>
</evidence>
<dbReference type="Proteomes" id="UP001374579">
    <property type="component" value="Unassembled WGS sequence"/>
</dbReference>